<accession>X1HP14</accession>
<gene>
    <name evidence="1" type="ORF">S03H2_38773</name>
</gene>
<feature type="non-terminal residue" evidence="1">
    <location>
        <position position="1"/>
    </location>
</feature>
<name>X1HP14_9ZZZZ</name>
<protein>
    <submittedName>
        <fullName evidence="1">Uncharacterized protein</fullName>
    </submittedName>
</protein>
<dbReference type="AlphaFoldDB" id="X1HP14"/>
<dbReference type="EMBL" id="BARU01023923">
    <property type="protein sequence ID" value="GAH58795.1"/>
    <property type="molecule type" value="Genomic_DNA"/>
</dbReference>
<proteinExistence type="predicted"/>
<sequence length="76" mass="9064">QCYNGTAEGEEGKETFSLCSFEAAWEDILYTLKSTEPEFRNWKEAMKWVRGWARRLSTRISLLLIYAIKEIKFYLF</sequence>
<evidence type="ECO:0000313" key="1">
    <source>
        <dbReference type="EMBL" id="GAH58795.1"/>
    </source>
</evidence>
<comment type="caution">
    <text evidence="1">The sequence shown here is derived from an EMBL/GenBank/DDBJ whole genome shotgun (WGS) entry which is preliminary data.</text>
</comment>
<reference evidence="1" key="1">
    <citation type="journal article" date="2014" name="Front. Microbiol.">
        <title>High frequency of phylogenetically diverse reductive dehalogenase-homologous genes in deep subseafloor sedimentary metagenomes.</title>
        <authorList>
            <person name="Kawai M."/>
            <person name="Futagami T."/>
            <person name="Toyoda A."/>
            <person name="Takaki Y."/>
            <person name="Nishi S."/>
            <person name="Hori S."/>
            <person name="Arai W."/>
            <person name="Tsubouchi T."/>
            <person name="Morono Y."/>
            <person name="Uchiyama I."/>
            <person name="Ito T."/>
            <person name="Fujiyama A."/>
            <person name="Inagaki F."/>
            <person name="Takami H."/>
        </authorList>
    </citation>
    <scope>NUCLEOTIDE SEQUENCE</scope>
    <source>
        <strain evidence="1">Expedition CK06-06</strain>
    </source>
</reference>
<organism evidence="1">
    <name type="scientific">marine sediment metagenome</name>
    <dbReference type="NCBI Taxonomy" id="412755"/>
    <lineage>
        <taxon>unclassified sequences</taxon>
        <taxon>metagenomes</taxon>
        <taxon>ecological metagenomes</taxon>
    </lineage>
</organism>